<reference evidence="5 6" key="1">
    <citation type="submission" date="2019-09" db="EMBL/GenBank/DDBJ databases">
        <authorList>
            <consortium name="DOE Joint Genome Institute"/>
            <person name="Mondo S.J."/>
            <person name="Navarro-Mendoza M.I."/>
            <person name="Perez-Arques C."/>
            <person name="Panchal S."/>
            <person name="Nicolas F.E."/>
            <person name="Ganguly P."/>
            <person name="Pangilinan J."/>
            <person name="Grigoriev I."/>
            <person name="Heitman J."/>
            <person name="Sanya K."/>
            <person name="Garre V."/>
        </authorList>
    </citation>
    <scope>NUCLEOTIDE SEQUENCE [LARGE SCALE GENOMIC DNA]</scope>
    <source>
        <strain evidence="5 6">MU402</strain>
    </source>
</reference>
<keyword evidence="2" id="KW-0106">Calcium</keyword>
<evidence type="ECO:0000313" key="5">
    <source>
        <dbReference type="EMBL" id="KAF1800430.1"/>
    </source>
</evidence>
<dbReference type="InterPro" id="IPR018247">
    <property type="entry name" value="EF_Hand_1_Ca_BS"/>
</dbReference>
<feature type="domain" description="EF-hand" evidence="4">
    <location>
        <begin position="34"/>
        <end position="69"/>
    </location>
</feature>
<dbReference type="Pfam" id="PF13499">
    <property type="entry name" value="EF-hand_7"/>
    <property type="match status" value="2"/>
</dbReference>
<dbReference type="InterPro" id="IPR002048">
    <property type="entry name" value="EF_hand_dom"/>
</dbReference>
<keyword evidence="1" id="KW-0677">Repeat</keyword>
<dbReference type="SUPFAM" id="SSF47473">
    <property type="entry name" value="EF-hand"/>
    <property type="match status" value="1"/>
</dbReference>
<dbReference type="PROSITE" id="PS50222">
    <property type="entry name" value="EF_HAND_2"/>
    <property type="match status" value="4"/>
</dbReference>
<feature type="domain" description="EF-hand" evidence="4">
    <location>
        <begin position="183"/>
        <end position="217"/>
    </location>
</feature>
<evidence type="ECO:0000256" key="3">
    <source>
        <dbReference type="SAM" id="MobiDB-lite"/>
    </source>
</evidence>
<evidence type="ECO:0000256" key="1">
    <source>
        <dbReference type="ARBA" id="ARBA00022737"/>
    </source>
</evidence>
<comment type="caution">
    <text evidence="5">The sequence shown here is derived from an EMBL/GenBank/DDBJ whole genome shotgun (WGS) entry which is preliminary data.</text>
</comment>
<evidence type="ECO:0000259" key="4">
    <source>
        <dbReference type="PROSITE" id="PS50222"/>
    </source>
</evidence>
<sequence length="217" mass="24943">MKFSFISFFSKPKTKKSVKMESNKPSRTSSISEEEMNSLKEAFALYDTNHNGAIDLKQFAEILKSLNIETNDDKLDVLLKKVDKNHDGEIDFDEFVSAMTHLLTQDKEISSEPESLRRWKTYPEPEAQESAKKNKDKSHYSRRMSVHEADELKLCFAKFDKNGDGQISEEELKEVMGGLGEKLTDAEIKDMMHDADTNHDGYIDFEEFKALMPSKKN</sequence>
<dbReference type="GO" id="GO:0005509">
    <property type="term" value="F:calcium ion binding"/>
    <property type="evidence" value="ECO:0007669"/>
    <property type="project" value="InterPro"/>
</dbReference>
<dbReference type="Gene3D" id="1.10.238.10">
    <property type="entry name" value="EF-hand"/>
    <property type="match status" value="2"/>
</dbReference>
<dbReference type="InterPro" id="IPR050145">
    <property type="entry name" value="Centrin_CML-like"/>
</dbReference>
<dbReference type="Proteomes" id="UP000469890">
    <property type="component" value="Unassembled WGS sequence"/>
</dbReference>
<proteinExistence type="predicted"/>
<dbReference type="PANTHER" id="PTHR23050">
    <property type="entry name" value="CALCIUM BINDING PROTEIN"/>
    <property type="match status" value="1"/>
</dbReference>
<feature type="domain" description="EF-hand" evidence="4">
    <location>
        <begin position="70"/>
        <end position="105"/>
    </location>
</feature>
<organism evidence="5 6">
    <name type="scientific">Mucor circinelloides f. lusitanicus</name>
    <name type="common">Mucor racemosus var. lusitanicus</name>
    <dbReference type="NCBI Taxonomy" id="29924"/>
    <lineage>
        <taxon>Eukaryota</taxon>
        <taxon>Fungi</taxon>
        <taxon>Fungi incertae sedis</taxon>
        <taxon>Mucoromycota</taxon>
        <taxon>Mucoromycotina</taxon>
        <taxon>Mucoromycetes</taxon>
        <taxon>Mucorales</taxon>
        <taxon>Mucorineae</taxon>
        <taxon>Mucoraceae</taxon>
        <taxon>Mucor</taxon>
    </lineage>
</organism>
<evidence type="ECO:0000256" key="2">
    <source>
        <dbReference type="ARBA" id="ARBA00022837"/>
    </source>
</evidence>
<gene>
    <name evidence="5" type="ORF">FB192DRAFT_1380712</name>
</gene>
<dbReference type="CDD" id="cd00051">
    <property type="entry name" value="EFh"/>
    <property type="match status" value="2"/>
</dbReference>
<dbReference type="GO" id="GO:0043226">
    <property type="term" value="C:organelle"/>
    <property type="evidence" value="ECO:0007669"/>
    <property type="project" value="UniProtKB-ARBA"/>
</dbReference>
<dbReference type="EMBL" id="JAAECE010000005">
    <property type="protein sequence ID" value="KAF1800430.1"/>
    <property type="molecule type" value="Genomic_DNA"/>
</dbReference>
<dbReference type="SMART" id="SM00054">
    <property type="entry name" value="EFh"/>
    <property type="match status" value="4"/>
</dbReference>
<dbReference type="FunFam" id="1.10.238.10:FF:000003">
    <property type="entry name" value="Calmodulin A"/>
    <property type="match status" value="1"/>
</dbReference>
<accession>A0A8H4BE26</accession>
<feature type="region of interest" description="Disordered" evidence="3">
    <location>
        <begin position="106"/>
        <end position="141"/>
    </location>
</feature>
<dbReference type="InterPro" id="IPR011992">
    <property type="entry name" value="EF-hand-dom_pair"/>
</dbReference>
<feature type="region of interest" description="Disordered" evidence="3">
    <location>
        <begin position="14"/>
        <end position="34"/>
    </location>
</feature>
<protein>
    <recommendedName>
        <fullName evidence="4">EF-hand domain-containing protein</fullName>
    </recommendedName>
</protein>
<dbReference type="AlphaFoldDB" id="A0A8H4BE26"/>
<dbReference type="PROSITE" id="PS00018">
    <property type="entry name" value="EF_HAND_1"/>
    <property type="match status" value="3"/>
</dbReference>
<evidence type="ECO:0000313" key="6">
    <source>
        <dbReference type="Proteomes" id="UP000469890"/>
    </source>
</evidence>
<dbReference type="FunFam" id="1.10.238.10:FF:000178">
    <property type="entry name" value="Calmodulin-2 A"/>
    <property type="match status" value="1"/>
</dbReference>
<name>A0A8H4BE26_MUCCL</name>
<feature type="domain" description="EF-hand" evidence="4">
    <location>
        <begin position="147"/>
        <end position="182"/>
    </location>
</feature>